<name>Q8TIM0_METAC</name>
<dbReference type="EnsemblBacteria" id="AAM07475">
    <property type="protein sequence ID" value="AAM07475"/>
    <property type="gene ID" value="MA_4127"/>
</dbReference>
<dbReference type="InterPro" id="IPR044068">
    <property type="entry name" value="CB"/>
</dbReference>
<dbReference type="InterPro" id="IPR004107">
    <property type="entry name" value="Integrase_SAM-like_N"/>
</dbReference>
<dbReference type="InParanoid" id="Q8TIM0"/>
<evidence type="ECO:0000256" key="4">
    <source>
        <dbReference type="PROSITE-ProRule" id="PRU01248"/>
    </source>
</evidence>
<dbReference type="Pfam" id="PF00589">
    <property type="entry name" value="Phage_integrase"/>
    <property type="match status" value="1"/>
</dbReference>
<organism evidence="7 8">
    <name type="scientific">Methanosarcina acetivorans (strain ATCC 35395 / DSM 2834 / JCM 12185 / C2A)</name>
    <dbReference type="NCBI Taxonomy" id="188937"/>
    <lineage>
        <taxon>Archaea</taxon>
        <taxon>Methanobacteriati</taxon>
        <taxon>Methanobacteriota</taxon>
        <taxon>Stenosarchaea group</taxon>
        <taxon>Methanomicrobia</taxon>
        <taxon>Methanosarcinales</taxon>
        <taxon>Methanosarcinaceae</taxon>
        <taxon>Methanosarcina</taxon>
    </lineage>
</organism>
<sequence>MSSEILSSFSLDCSCRGFSSRTVDYYVSCIRYFLELHSIDSDYDDLKRFLVHIRDEKKYSASTCNGYFSSLNTFYDYLVFEGRIDKNLVPSFRKRYMRTYKKFYESESRKLISVEDMALLVDEPDELVYRTIILFLAKTGLRRNELITLDREDLDLDGLTVYLKPTAKRSNRTVFFDLETKAFLEAYLSERSDNEKALFVGLQNGCRINRNVIYNVITRSAEKNGLHVPGGHLDQKFTTHCTRHWFTTWLRRSGMDISFIKKLRGDSMNEAVDIYNHIELDELKADYLKCIPQLGVKP</sequence>
<dbReference type="GO" id="GO:0009009">
    <property type="term" value="F:site-specific recombinase activity"/>
    <property type="evidence" value="ECO:0000318"/>
    <property type="project" value="GO_Central"/>
</dbReference>
<dbReference type="Gene3D" id="1.10.443.10">
    <property type="entry name" value="Intergrase catalytic core"/>
    <property type="match status" value="1"/>
</dbReference>
<evidence type="ECO:0000256" key="3">
    <source>
        <dbReference type="ARBA" id="ARBA00023172"/>
    </source>
</evidence>
<dbReference type="Proteomes" id="UP000002487">
    <property type="component" value="Chromosome"/>
</dbReference>
<dbReference type="EMBL" id="AE010299">
    <property type="protein sequence ID" value="AAM07475.1"/>
    <property type="molecule type" value="Genomic_DNA"/>
</dbReference>
<dbReference type="HOGENOM" id="CLU_027562_15_0_2"/>
<dbReference type="GO" id="GO:0006310">
    <property type="term" value="P:DNA recombination"/>
    <property type="evidence" value="ECO:0000318"/>
    <property type="project" value="GO_Central"/>
</dbReference>
<evidence type="ECO:0000259" key="6">
    <source>
        <dbReference type="PROSITE" id="PS51900"/>
    </source>
</evidence>
<evidence type="ECO:0000259" key="5">
    <source>
        <dbReference type="PROSITE" id="PS51898"/>
    </source>
</evidence>
<dbReference type="GO" id="GO:0007059">
    <property type="term" value="P:chromosome segregation"/>
    <property type="evidence" value="ECO:0000318"/>
    <property type="project" value="GO_Central"/>
</dbReference>
<evidence type="ECO:0000256" key="1">
    <source>
        <dbReference type="ARBA" id="ARBA00022908"/>
    </source>
</evidence>
<dbReference type="PANTHER" id="PTHR30349:SF92">
    <property type="entry name" value="SITE-SPECIFIC RECOMBINASE"/>
    <property type="match status" value="1"/>
</dbReference>
<dbReference type="CDD" id="cd00397">
    <property type="entry name" value="DNA_BRE_C"/>
    <property type="match status" value="1"/>
</dbReference>
<feature type="domain" description="Tyr recombinase" evidence="5">
    <location>
        <begin position="107"/>
        <end position="288"/>
    </location>
</feature>
<keyword evidence="8" id="KW-1185">Reference proteome</keyword>
<dbReference type="KEGG" id="mac:MA_4127"/>
<protein>
    <submittedName>
        <fullName evidence="7">Site-specific recombinase</fullName>
    </submittedName>
</protein>
<evidence type="ECO:0000313" key="8">
    <source>
        <dbReference type="Proteomes" id="UP000002487"/>
    </source>
</evidence>
<dbReference type="SUPFAM" id="SSF56349">
    <property type="entry name" value="DNA breaking-rejoining enzymes"/>
    <property type="match status" value="1"/>
</dbReference>
<dbReference type="InterPro" id="IPR050090">
    <property type="entry name" value="Tyrosine_recombinase_XerCD"/>
</dbReference>
<dbReference type="Pfam" id="PF13495">
    <property type="entry name" value="Phage_int_SAM_4"/>
    <property type="match status" value="1"/>
</dbReference>
<accession>Q8TIM0</accession>
<dbReference type="InterPro" id="IPR002104">
    <property type="entry name" value="Integrase_catalytic"/>
</dbReference>
<dbReference type="InterPro" id="IPR010998">
    <property type="entry name" value="Integrase_recombinase_N"/>
</dbReference>
<gene>
    <name evidence="7" type="primary">ssr</name>
    <name evidence="7" type="ordered locus">MA_4127</name>
</gene>
<evidence type="ECO:0000256" key="2">
    <source>
        <dbReference type="ARBA" id="ARBA00023125"/>
    </source>
</evidence>
<keyword evidence="3" id="KW-0233">DNA recombination</keyword>
<keyword evidence="2 4" id="KW-0238">DNA-binding</keyword>
<feature type="domain" description="Core-binding (CB)" evidence="6">
    <location>
        <begin position="1"/>
        <end position="79"/>
    </location>
</feature>
<dbReference type="GO" id="GO:0003677">
    <property type="term" value="F:DNA binding"/>
    <property type="evidence" value="ECO:0007669"/>
    <property type="project" value="UniProtKB-UniRule"/>
</dbReference>
<dbReference type="Gene3D" id="1.10.150.130">
    <property type="match status" value="1"/>
</dbReference>
<dbReference type="InterPro" id="IPR011010">
    <property type="entry name" value="DNA_brk_join_enz"/>
</dbReference>
<dbReference type="PROSITE" id="PS51900">
    <property type="entry name" value="CB"/>
    <property type="match status" value="1"/>
</dbReference>
<evidence type="ECO:0000313" key="7">
    <source>
        <dbReference type="EMBL" id="AAM07475.1"/>
    </source>
</evidence>
<dbReference type="PhylomeDB" id="Q8TIM0"/>
<dbReference type="PROSITE" id="PS51898">
    <property type="entry name" value="TYR_RECOMBINASE"/>
    <property type="match status" value="1"/>
</dbReference>
<dbReference type="InterPro" id="IPR013762">
    <property type="entry name" value="Integrase-like_cat_sf"/>
</dbReference>
<reference evidence="7 8" key="1">
    <citation type="journal article" date="2002" name="Genome Res.">
        <title>The genome of Methanosarcina acetivorans reveals extensive metabolic and physiological diversity.</title>
        <authorList>
            <person name="Galagan J.E."/>
            <person name="Nusbaum C."/>
            <person name="Roy A."/>
            <person name="Endrizzi M.G."/>
            <person name="Macdonald P."/>
            <person name="FitzHugh W."/>
            <person name="Calvo S."/>
            <person name="Engels R."/>
            <person name="Smirnov S."/>
            <person name="Atnoor D."/>
            <person name="Brown A."/>
            <person name="Allen N."/>
            <person name="Naylor J."/>
            <person name="Stange-Thomann N."/>
            <person name="DeArellano K."/>
            <person name="Johnson R."/>
            <person name="Linton L."/>
            <person name="McEwan P."/>
            <person name="McKernan K."/>
            <person name="Talamas J."/>
            <person name="Tirrell A."/>
            <person name="Ye W."/>
            <person name="Zimmer A."/>
            <person name="Barber R.D."/>
            <person name="Cann I."/>
            <person name="Graham D.E."/>
            <person name="Grahame D.A."/>
            <person name="Guss A."/>
            <person name="Hedderich R."/>
            <person name="Ingram-Smith C."/>
            <person name="Kuettner C.H."/>
            <person name="Krzycki J.A."/>
            <person name="Leigh J.A."/>
            <person name="Li W."/>
            <person name="Liu J."/>
            <person name="Mukhopadhyay B."/>
            <person name="Reeve J.N."/>
            <person name="Smith K."/>
            <person name="Springer T.A."/>
            <person name="Umayam L.A."/>
            <person name="White O."/>
            <person name="White R.H."/>
            <person name="de Macario E.C."/>
            <person name="Ferry J.G."/>
            <person name="Jarrell K.F."/>
            <person name="Jing H."/>
            <person name="Macario A.J.L."/>
            <person name="Paulsen I."/>
            <person name="Pritchett M."/>
            <person name="Sowers K.R."/>
            <person name="Swanson R.V."/>
            <person name="Zinder S.H."/>
            <person name="Lander E."/>
            <person name="Metcalf W.W."/>
            <person name="Birren B."/>
        </authorList>
    </citation>
    <scope>NUCLEOTIDE SEQUENCE [LARGE SCALE GENOMIC DNA]</scope>
    <source>
        <strain evidence="8">ATCC 35395 / DSM 2834 / JCM 12185 / C2A</strain>
    </source>
</reference>
<proteinExistence type="predicted"/>
<dbReference type="PANTHER" id="PTHR30349">
    <property type="entry name" value="PHAGE INTEGRASE-RELATED"/>
    <property type="match status" value="1"/>
</dbReference>
<dbReference type="STRING" id="188937.MA_4127"/>
<dbReference type="OrthoDB" id="142231at2157"/>
<dbReference type="AlphaFoldDB" id="Q8TIM0"/>
<keyword evidence="1" id="KW-0229">DNA integration</keyword>